<dbReference type="OrthoDB" id="6077919at2759"/>
<evidence type="ECO:0000313" key="2">
    <source>
        <dbReference type="Proteomes" id="UP000270094"/>
    </source>
</evidence>
<dbReference type="AlphaFoldDB" id="A0A3P7JC67"/>
<name>A0A3P7JC67_STRVU</name>
<dbReference type="EMBL" id="UYYB01031877">
    <property type="protein sequence ID" value="VDM73667.1"/>
    <property type="molecule type" value="Genomic_DNA"/>
</dbReference>
<sequence>MLDEVRLRDIIANSIVVPVYEEEEIYEQESQQQAPRSELQQRDLDIKTLESRARESGTASVAIAEDEQPLDVIDVTQGDETIQLSVVNETNPPVEMPLLEQDMSMENGMMGDLEMYVQGDGRYQKVSNVDFLKEGFFKES</sequence>
<proteinExistence type="predicted"/>
<reference evidence="1 2" key="1">
    <citation type="submission" date="2018-11" db="EMBL/GenBank/DDBJ databases">
        <authorList>
            <consortium name="Pathogen Informatics"/>
        </authorList>
    </citation>
    <scope>NUCLEOTIDE SEQUENCE [LARGE SCALE GENOMIC DNA]</scope>
</reference>
<evidence type="ECO:0000313" key="1">
    <source>
        <dbReference type="EMBL" id="VDM73667.1"/>
    </source>
</evidence>
<gene>
    <name evidence="1" type="ORF">SVUK_LOCUS8665</name>
</gene>
<accession>A0A3P7JC67</accession>
<organism evidence="1 2">
    <name type="scientific">Strongylus vulgaris</name>
    <name type="common">Blood worm</name>
    <dbReference type="NCBI Taxonomy" id="40348"/>
    <lineage>
        <taxon>Eukaryota</taxon>
        <taxon>Metazoa</taxon>
        <taxon>Ecdysozoa</taxon>
        <taxon>Nematoda</taxon>
        <taxon>Chromadorea</taxon>
        <taxon>Rhabditida</taxon>
        <taxon>Rhabditina</taxon>
        <taxon>Rhabditomorpha</taxon>
        <taxon>Strongyloidea</taxon>
        <taxon>Strongylidae</taxon>
        <taxon>Strongylus</taxon>
    </lineage>
</organism>
<keyword evidence="2" id="KW-1185">Reference proteome</keyword>
<dbReference type="Proteomes" id="UP000270094">
    <property type="component" value="Unassembled WGS sequence"/>
</dbReference>
<protein>
    <submittedName>
        <fullName evidence="1">Uncharacterized protein</fullName>
    </submittedName>
</protein>